<proteinExistence type="predicted"/>
<dbReference type="Gene3D" id="3.40.50.150">
    <property type="entry name" value="Vaccinia Virus protein VP39"/>
    <property type="match status" value="1"/>
</dbReference>
<name>A0ABW4X4Q2_9ACTN</name>
<dbReference type="EC" id="2.1.1.-" evidence="2"/>
<keyword evidence="1" id="KW-0175">Coiled coil</keyword>
<evidence type="ECO:0000256" key="1">
    <source>
        <dbReference type="SAM" id="Coils"/>
    </source>
</evidence>
<evidence type="ECO:0000313" key="2">
    <source>
        <dbReference type="EMBL" id="MFD2090360.1"/>
    </source>
</evidence>
<feature type="coiled-coil region" evidence="1">
    <location>
        <begin position="317"/>
        <end position="390"/>
    </location>
</feature>
<evidence type="ECO:0000313" key="3">
    <source>
        <dbReference type="Proteomes" id="UP001597402"/>
    </source>
</evidence>
<organism evidence="2 3">
    <name type="scientific">Blastococcus deserti</name>
    <dbReference type="NCBI Taxonomy" id="2259033"/>
    <lineage>
        <taxon>Bacteria</taxon>
        <taxon>Bacillati</taxon>
        <taxon>Actinomycetota</taxon>
        <taxon>Actinomycetes</taxon>
        <taxon>Geodermatophilales</taxon>
        <taxon>Geodermatophilaceae</taxon>
        <taxon>Blastococcus</taxon>
    </lineage>
</organism>
<sequence>MFSAESLGSLLLALATGFPDRAKNMVQTSDELTEEERGLLWAPLACTDDPAKQARGLGDAIRKGGTNDFSANECYRAAFYLGHGVDELRDDPLFGYFSSHRAGRVLDKWVHYFPIYSRHLAPYRGRPIRVLEIGTYRGGSLDMWRWYFGPQVTLVGIDIDEDAKAAADPRHVVEIGDQTDADFLRRVAEEHGPFDVIIDDGGHGMQQQIVTAETLFPLLADGGVFLVEDCHTSYWDSYEGGRNRPGTFMEWAKQRLDDVNGFHQPGPVDPVWTGQLDGLHCYDSVVVLDKKTRFAPFAEQVGHAEFLTYPRAAAGMFSELLATRDAARAERDRLRRTLEEKEGARDEELRLLRAELASLRPKNAQLDSRLTQLKDELDNARISLRRVRRNQATGRWLRRSGDL</sequence>
<dbReference type="EMBL" id="JBHUHP010000001">
    <property type="protein sequence ID" value="MFD2090360.1"/>
    <property type="molecule type" value="Genomic_DNA"/>
</dbReference>
<accession>A0ABW4X4Q2</accession>
<dbReference type="GO" id="GO:0008168">
    <property type="term" value="F:methyltransferase activity"/>
    <property type="evidence" value="ECO:0007669"/>
    <property type="project" value="UniProtKB-KW"/>
</dbReference>
<protein>
    <submittedName>
        <fullName evidence="2">Class I SAM-dependent methyltransferase</fullName>
        <ecNumber evidence="2">2.1.1.-</ecNumber>
    </submittedName>
</protein>
<gene>
    <name evidence="2" type="ORF">ACFSHS_02120</name>
</gene>
<dbReference type="Proteomes" id="UP001597402">
    <property type="component" value="Unassembled WGS sequence"/>
</dbReference>
<keyword evidence="3" id="KW-1185">Reference proteome</keyword>
<dbReference type="GO" id="GO:0032259">
    <property type="term" value="P:methylation"/>
    <property type="evidence" value="ECO:0007669"/>
    <property type="project" value="UniProtKB-KW"/>
</dbReference>
<dbReference type="InterPro" id="IPR029063">
    <property type="entry name" value="SAM-dependent_MTases_sf"/>
</dbReference>
<dbReference type="RefSeq" id="WP_376871149.1">
    <property type="nucleotide sequence ID" value="NZ_JBHUHP010000001.1"/>
</dbReference>
<dbReference type="Pfam" id="PF13578">
    <property type="entry name" value="Methyltransf_24"/>
    <property type="match status" value="1"/>
</dbReference>
<reference evidence="3" key="1">
    <citation type="journal article" date="2019" name="Int. J. Syst. Evol. Microbiol.">
        <title>The Global Catalogue of Microorganisms (GCM) 10K type strain sequencing project: providing services to taxonomists for standard genome sequencing and annotation.</title>
        <authorList>
            <consortium name="The Broad Institute Genomics Platform"/>
            <consortium name="The Broad Institute Genome Sequencing Center for Infectious Disease"/>
            <person name="Wu L."/>
            <person name="Ma J."/>
        </authorList>
    </citation>
    <scope>NUCLEOTIDE SEQUENCE [LARGE SCALE GENOMIC DNA]</scope>
    <source>
        <strain evidence="3">JCM 3338</strain>
    </source>
</reference>
<comment type="caution">
    <text evidence="2">The sequence shown here is derived from an EMBL/GenBank/DDBJ whole genome shotgun (WGS) entry which is preliminary data.</text>
</comment>
<dbReference type="SUPFAM" id="SSF53335">
    <property type="entry name" value="S-adenosyl-L-methionine-dependent methyltransferases"/>
    <property type="match status" value="1"/>
</dbReference>
<keyword evidence="2" id="KW-0489">Methyltransferase</keyword>
<dbReference type="CDD" id="cd02440">
    <property type="entry name" value="AdoMet_MTases"/>
    <property type="match status" value="1"/>
</dbReference>
<keyword evidence="2" id="KW-0808">Transferase</keyword>